<feature type="compositionally biased region" description="Basic and acidic residues" evidence="2">
    <location>
        <begin position="343"/>
        <end position="354"/>
    </location>
</feature>
<dbReference type="PANTHER" id="PTHR46849:SF1">
    <property type="entry name" value="RCC1 DOMAIN-CONTAINING PROTEIN 1"/>
    <property type="match status" value="1"/>
</dbReference>
<feature type="compositionally biased region" description="Acidic residues" evidence="2">
    <location>
        <begin position="71"/>
        <end position="85"/>
    </location>
</feature>
<feature type="compositionally biased region" description="Basic and acidic residues" evidence="2">
    <location>
        <begin position="56"/>
        <end position="70"/>
    </location>
</feature>
<feature type="region of interest" description="Disordered" evidence="2">
    <location>
        <begin position="295"/>
        <end position="358"/>
    </location>
</feature>
<dbReference type="PROSITE" id="PS50012">
    <property type="entry name" value="RCC1_3"/>
    <property type="match status" value="3"/>
</dbReference>
<accession>A0AAJ7T094</accession>
<dbReference type="PANTHER" id="PTHR46849">
    <property type="entry name" value="RCC1 DOMAIN-CONTAINING PROTEIN 1"/>
    <property type="match status" value="1"/>
</dbReference>
<evidence type="ECO:0000256" key="1">
    <source>
        <dbReference type="PROSITE-ProRule" id="PRU00235"/>
    </source>
</evidence>
<feature type="region of interest" description="Disordered" evidence="2">
    <location>
        <begin position="30"/>
        <end position="85"/>
    </location>
</feature>
<dbReference type="InterPro" id="IPR000408">
    <property type="entry name" value="Reg_chr_condens"/>
</dbReference>
<sequence length="454" mass="49095">MMETDDDCNRQGAGVAARPRWFAFGFNAFGQLGPSGSDPRELCVTRPRRLTLGAHETGERRDDEERQRQEEEGEEEGGEDEREDEQAVVDVAPAWGSAALRGSRDVCVQGFAQGGRAGPTRVPLADGAQQLACNDSCLVLVTHACAQVWEWSLALLPPEDLHENARPLWDMPLLSGAKEAPAVLPLVPGGYVDLRPPFFHPLPELAGGVRALQLALGREHVLLLTDDGTVWGWGPGRHGQQGHGTTEAEVAPRPVEGLQGLPMVGVAAGGWHSVALSRGGDVYTWGWNEAGQLGLPSKRGLGEGSNSPKRCNLHGRENDCSLVPPSDANKQQHGCGTDEEREPQDVSHGEKGESQKTGTQYISIQAFPALLDFPGDDEISAVATGSRHTVALTKCGKLYTWGWGEHGQLGHGSRRSWDEPQHVEFFCQHSLEVVAVRCGDWSTFAMARPMPSNK</sequence>
<feature type="repeat" description="RCC1" evidence="1">
    <location>
        <begin position="228"/>
        <end position="279"/>
    </location>
</feature>
<protein>
    <submittedName>
        <fullName evidence="4">RCC1 domain-containing protein 1 isoform X1</fullName>
    </submittedName>
</protein>
<evidence type="ECO:0000313" key="4">
    <source>
        <dbReference type="RefSeq" id="XP_032807828.1"/>
    </source>
</evidence>
<proteinExistence type="predicted"/>
<reference evidence="4" key="1">
    <citation type="submission" date="2025-08" db="UniProtKB">
        <authorList>
            <consortium name="RefSeq"/>
        </authorList>
    </citation>
    <scope>IDENTIFICATION</scope>
    <source>
        <tissue evidence="4">Sperm</tissue>
    </source>
</reference>
<dbReference type="AlphaFoldDB" id="A0AAJ7T094"/>
<keyword evidence="3" id="KW-1185">Reference proteome</keyword>
<dbReference type="SUPFAM" id="SSF50985">
    <property type="entry name" value="RCC1/BLIP-II"/>
    <property type="match status" value="1"/>
</dbReference>
<dbReference type="RefSeq" id="XP_032807828.1">
    <property type="nucleotide sequence ID" value="XM_032951937.1"/>
</dbReference>
<dbReference type="PROSITE" id="PS00626">
    <property type="entry name" value="RCC1_2"/>
    <property type="match status" value="2"/>
</dbReference>
<evidence type="ECO:0000313" key="3">
    <source>
        <dbReference type="Proteomes" id="UP001318040"/>
    </source>
</evidence>
<evidence type="ECO:0000256" key="2">
    <source>
        <dbReference type="SAM" id="MobiDB-lite"/>
    </source>
</evidence>
<dbReference type="Proteomes" id="UP001318040">
    <property type="component" value="Chromosome 11"/>
</dbReference>
<dbReference type="Pfam" id="PF00415">
    <property type="entry name" value="RCC1"/>
    <property type="match status" value="3"/>
</dbReference>
<dbReference type="Gene3D" id="2.130.10.30">
    <property type="entry name" value="Regulator of chromosome condensation 1/beta-lactamase-inhibitor protein II"/>
    <property type="match status" value="1"/>
</dbReference>
<feature type="repeat" description="RCC1" evidence="1">
    <location>
        <begin position="280"/>
        <end position="395"/>
    </location>
</feature>
<dbReference type="InterPro" id="IPR009091">
    <property type="entry name" value="RCC1/BLIP-II"/>
</dbReference>
<dbReference type="KEGG" id="pmrn:116941186"/>
<dbReference type="InterPro" id="IPR052830">
    <property type="entry name" value="RCC1_domain-containing"/>
</dbReference>
<gene>
    <name evidence="4" type="primary">RCCD1</name>
</gene>
<feature type="repeat" description="RCC1" evidence="1">
    <location>
        <begin position="396"/>
        <end position="449"/>
    </location>
</feature>
<name>A0AAJ7T094_PETMA</name>
<dbReference type="CTD" id="91433"/>
<dbReference type="PRINTS" id="PR00633">
    <property type="entry name" value="RCCNDNSATION"/>
</dbReference>
<organism evidence="3 4">
    <name type="scientific">Petromyzon marinus</name>
    <name type="common">Sea lamprey</name>
    <dbReference type="NCBI Taxonomy" id="7757"/>
    <lineage>
        <taxon>Eukaryota</taxon>
        <taxon>Metazoa</taxon>
        <taxon>Chordata</taxon>
        <taxon>Craniata</taxon>
        <taxon>Vertebrata</taxon>
        <taxon>Cyclostomata</taxon>
        <taxon>Hyperoartia</taxon>
        <taxon>Petromyzontiformes</taxon>
        <taxon>Petromyzontidae</taxon>
        <taxon>Petromyzon</taxon>
    </lineage>
</organism>